<gene>
    <name evidence="2" type="ORF">SAMN06296010_2241</name>
</gene>
<evidence type="ECO:0000313" key="2">
    <source>
        <dbReference type="EMBL" id="SMG37053.1"/>
    </source>
</evidence>
<accession>A0A1X7K9E5</accession>
<keyword evidence="2" id="KW-0808">Transferase</keyword>
<dbReference type="GO" id="GO:0008999">
    <property type="term" value="F:protein-N-terminal-alanine acetyltransferase activity"/>
    <property type="evidence" value="ECO:0007669"/>
    <property type="project" value="TreeGrafter"/>
</dbReference>
<dbReference type="PANTHER" id="PTHR43441">
    <property type="entry name" value="RIBOSOMAL-PROTEIN-SERINE ACETYLTRANSFERASE"/>
    <property type="match status" value="1"/>
</dbReference>
<dbReference type="STRING" id="150121.SAMN06296010_2241"/>
<dbReference type="InterPro" id="IPR051908">
    <property type="entry name" value="Ribosomal_N-acetyltransferase"/>
</dbReference>
<dbReference type="Pfam" id="PF13302">
    <property type="entry name" value="Acetyltransf_3"/>
    <property type="match status" value="1"/>
</dbReference>
<dbReference type="GO" id="GO:0005737">
    <property type="term" value="C:cytoplasm"/>
    <property type="evidence" value="ECO:0007669"/>
    <property type="project" value="TreeGrafter"/>
</dbReference>
<name>A0A1X7K9E5_9MICO</name>
<dbReference type="PROSITE" id="PS51186">
    <property type="entry name" value="GNAT"/>
    <property type="match status" value="1"/>
</dbReference>
<dbReference type="InterPro" id="IPR000182">
    <property type="entry name" value="GNAT_dom"/>
</dbReference>
<dbReference type="Gene3D" id="3.40.630.30">
    <property type="match status" value="1"/>
</dbReference>
<dbReference type="PANTHER" id="PTHR43441:SF10">
    <property type="entry name" value="ACETYLTRANSFERASE"/>
    <property type="match status" value="1"/>
</dbReference>
<dbReference type="OrthoDB" id="9795188at2"/>
<reference evidence="3" key="1">
    <citation type="submission" date="2017-04" db="EMBL/GenBank/DDBJ databases">
        <authorList>
            <person name="Varghese N."/>
            <person name="Submissions S."/>
        </authorList>
    </citation>
    <scope>NUCLEOTIDE SEQUENCE [LARGE SCALE GENOMIC DNA]</scope>
    <source>
        <strain evidence="3">VKM Ac-2510</strain>
    </source>
</reference>
<dbReference type="AlphaFoldDB" id="A0A1X7K9E5"/>
<dbReference type="EMBL" id="FXAY01000003">
    <property type="protein sequence ID" value="SMG37053.1"/>
    <property type="molecule type" value="Genomic_DNA"/>
</dbReference>
<dbReference type="GO" id="GO:1990189">
    <property type="term" value="F:protein N-terminal-serine acetyltransferase activity"/>
    <property type="evidence" value="ECO:0007669"/>
    <property type="project" value="TreeGrafter"/>
</dbReference>
<proteinExistence type="predicted"/>
<evidence type="ECO:0000313" key="3">
    <source>
        <dbReference type="Proteomes" id="UP000193244"/>
    </source>
</evidence>
<dbReference type="RefSeq" id="WP_085485944.1">
    <property type="nucleotide sequence ID" value="NZ_FXAY01000003.1"/>
</dbReference>
<keyword evidence="3" id="KW-1185">Reference proteome</keyword>
<evidence type="ECO:0000259" key="1">
    <source>
        <dbReference type="PROSITE" id="PS51186"/>
    </source>
</evidence>
<organism evidence="2 3">
    <name type="scientific">Agreia pratensis</name>
    <dbReference type="NCBI Taxonomy" id="150121"/>
    <lineage>
        <taxon>Bacteria</taxon>
        <taxon>Bacillati</taxon>
        <taxon>Actinomycetota</taxon>
        <taxon>Actinomycetes</taxon>
        <taxon>Micrococcales</taxon>
        <taxon>Microbacteriaceae</taxon>
        <taxon>Agreia</taxon>
    </lineage>
</organism>
<dbReference type="Proteomes" id="UP000193244">
    <property type="component" value="Unassembled WGS sequence"/>
</dbReference>
<dbReference type="SUPFAM" id="SSF55729">
    <property type="entry name" value="Acyl-CoA N-acyltransferases (Nat)"/>
    <property type="match status" value="1"/>
</dbReference>
<feature type="domain" description="N-acetyltransferase" evidence="1">
    <location>
        <begin position="16"/>
        <end position="179"/>
    </location>
</feature>
<sequence length="189" mass="21208">MNAVPLHLPTLRGEHVRLREWRQSDSAIVRDASHDPLIPLLTTVPDTAGEPEALAFIERQNHRVASGAGYVFAIANEDDRAVGHIGLFFANGAGARASIGYWIGPSERRRGYAADALATLTSWSLKLHDLDRLELYVEPWNVGSWRAAEKAGYEREGLLRAWERIDGRPRDMYMYARLTDRARTDEASP</sequence>
<dbReference type="InterPro" id="IPR016181">
    <property type="entry name" value="Acyl_CoA_acyltransferase"/>
</dbReference>
<protein>
    <submittedName>
        <fullName evidence="2">Protein N-acetyltransferase, RimJ/RimL family</fullName>
    </submittedName>
</protein>